<sequence length="315" mass="31648">MAVFDTGLIDNTGTPRTTQLSIRLVNTGRFPALAGVEVYHVDPTSSGFNSQTLYVVNLVSLSPFSTPGSGFTLDNVFANVDVFGVRVITSGLGGNDIAVTVLKKGVTGQIIDPVLEGEFAHIAELLFAYVANFSNSTVSVINTGTNTIVATVTLPAGSIPLGIAITPDGSRAYVANGGNSTVTVINTGTNTIVATVTLPAGSGPDAIAITPDGSRAYVANGGNSTVTVINTGTNTIVATVTLPAGSGPSAIAITPDGSRAYTANSGNSTVSVINTGTNTIVATVTLPAGSIPLGIAITPDGSRAYVANNGNSTFR</sequence>
<dbReference type="InterPro" id="IPR015943">
    <property type="entry name" value="WD40/YVTN_repeat-like_dom_sf"/>
</dbReference>
<name>A0ABT4QKA9_9BACL</name>
<dbReference type="InterPro" id="IPR019405">
    <property type="entry name" value="Lactonase_7-beta_prop"/>
</dbReference>
<dbReference type="RefSeq" id="WP_269885841.1">
    <property type="nucleotide sequence ID" value="NZ_JAQAGZ010000035.1"/>
</dbReference>
<dbReference type="NCBIfam" id="TIGR02276">
    <property type="entry name" value="beta_rpt_yvtn"/>
    <property type="match status" value="4"/>
</dbReference>
<dbReference type="Proteomes" id="UP001527882">
    <property type="component" value="Unassembled WGS sequence"/>
</dbReference>
<accession>A0ABT4QKA9</accession>
<evidence type="ECO:0000313" key="1">
    <source>
        <dbReference type="EMBL" id="MCZ8517313.1"/>
    </source>
</evidence>
<keyword evidence="2" id="KW-1185">Reference proteome</keyword>
<gene>
    <name evidence="1" type="ORF">O9H85_34185</name>
</gene>
<dbReference type="PANTHER" id="PTHR47197">
    <property type="entry name" value="PROTEIN NIRF"/>
    <property type="match status" value="1"/>
</dbReference>
<proteinExistence type="predicted"/>
<dbReference type="EMBL" id="JAQAGZ010000035">
    <property type="protein sequence ID" value="MCZ8517313.1"/>
    <property type="molecule type" value="Genomic_DNA"/>
</dbReference>
<dbReference type="Gene3D" id="2.130.10.10">
    <property type="entry name" value="YVTN repeat-like/Quinoprotein amine dehydrogenase"/>
    <property type="match status" value="1"/>
</dbReference>
<reference evidence="1 2" key="1">
    <citation type="submission" date="2022-12" db="EMBL/GenBank/DDBJ databases">
        <title>Draft genome sequence of Paenibacillus sp. dW9.</title>
        <authorList>
            <person name="Choi E.-W."/>
            <person name="Kim D.-U."/>
        </authorList>
    </citation>
    <scope>NUCLEOTIDE SEQUENCE [LARGE SCALE GENOMIC DNA]</scope>
    <source>
        <strain evidence="2">dW9</strain>
    </source>
</reference>
<dbReference type="InterPro" id="IPR011964">
    <property type="entry name" value="YVTN_b-propeller_repeat"/>
</dbReference>
<dbReference type="InterPro" id="IPR051200">
    <property type="entry name" value="Host-pathogen_enzymatic-act"/>
</dbReference>
<evidence type="ECO:0000313" key="2">
    <source>
        <dbReference type="Proteomes" id="UP001527882"/>
    </source>
</evidence>
<dbReference type="Pfam" id="PF10282">
    <property type="entry name" value="Lactonase"/>
    <property type="match status" value="1"/>
</dbReference>
<dbReference type="PANTHER" id="PTHR47197:SF3">
    <property type="entry name" value="DIHYDRO-HEME D1 DEHYDROGENASE"/>
    <property type="match status" value="1"/>
</dbReference>
<dbReference type="SUPFAM" id="SSF51004">
    <property type="entry name" value="C-terminal (heme d1) domain of cytochrome cd1-nitrite reductase"/>
    <property type="match status" value="1"/>
</dbReference>
<comment type="caution">
    <text evidence="1">The sequence shown here is derived from an EMBL/GenBank/DDBJ whole genome shotgun (WGS) entry which is preliminary data.</text>
</comment>
<dbReference type="InterPro" id="IPR011048">
    <property type="entry name" value="Haem_d1_sf"/>
</dbReference>
<organism evidence="1 2">
    <name type="scientific">Paenibacillus gyeongsangnamensis</name>
    <dbReference type="NCBI Taxonomy" id="3388067"/>
    <lineage>
        <taxon>Bacteria</taxon>
        <taxon>Bacillati</taxon>
        <taxon>Bacillota</taxon>
        <taxon>Bacilli</taxon>
        <taxon>Bacillales</taxon>
        <taxon>Paenibacillaceae</taxon>
        <taxon>Paenibacillus</taxon>
    </lineage>
</organism>
<protein>
    <submittedName>
        <fullName evidence="1">Beta-propeller fold lactonase family protein</fullName>
    </submittedName>
</protein>